<sequence>MAAKSALLPLLRRLSRPYLSIQKAPLLSSLQSRLFHASTEPLQSISMLDQIRPPGGLQTKSVLGLLQSGSPASNCRNYAKARKPVSDDDEDIDEVDSEDNTDEDMDFNEDSSDDSDDAEGSGKFSGKFSEEE</sequence>
<organism evidence="2">
    <name type="scientific">Picea sitchensis</name>
    <name type="common">Sitka spruce</name>
    <name type="synonym">Pinus sitchensis</name>
    <dbReference type="NCBI Taxonomy" id="3332"/>
    <lineage>
        <taxon>Eukaryota</taxon>
        <taxon>Viridiplantae</taxon>
        <taxon>Streptophyta</taxon>
        <taxon>Embryophyta</taxon>
        <taxon>Tracheophyta</taxon>
        <taxon>Spermatophyta</taxon>
        <taxon>Pinopsida</taxon>
        <taxon>Pinidae</taxon>
        <taxon>Conifers I</taxon>
        <taxon>Pinales</taxon>
        <taxon>Pinaceae</taxon>
        <taxon>Picea</taxon>
    </lineage>
</organism>
<feature type="region of interest" description="Disordered" evidence="1">
    <location>
        <begin position="68"/>
        <end position="132"/>
    </location>
</feature>
<protein>
    <submittedName>
        <fullName evidence="2">Uncharacterized protein</fullName>
    </submittedName>
</protein>
<dbReference type="EMBL" id="EF084749">
    <property type="protein sequence ID" value="ABK24060.1"/>
    <property type="molecule type" value="mRNA"/>
</dbReference>
<evidence type="ECO:0000256" key="1">
    <source>
        <dbReference type="SAM" id="MobiDB-lite"/>
    </source>
</evidence>
<proteinExistence type="evidence at transcript level"/>
<feature type="compositionally biased region" description="Acidic residues" evidence="1">
    <location>
        <begin position="87"/>
        <end position="119"/>
    </location>
</feature>
<dbReference type="AlphaFoldDB" id="A9NTU9"/>
<accession>A9NTU9</accession>
<name>A9NTU9_PICSI</name>
<evidence type="ECO:0000313" key="2">
    <source>
        <dbReference type="EMBL" id="ABK24060.1"/>
    </source>
</evidence>
<reference evidence="2" key="1">
    <citation type="journal article" date="2008" name="BMC Genomics">
        <title>A conifer genomics resource of 200,000 spruce (Picea spp.) ESTs and 6,464 high-quality, sequence-finished full-length cDNAs for Sitka spruce (Picea sitchensis).</title>
        <authorList>
            <person name="Ralph S.G."/>
            <person name="Chun H.J."/>
            <person name="Kolosova N."/>
            <person name="Cooper D."/>
            <person name="Oddy C."/>
            <person name="Ritland C.E."/>
            <person name="Kirkpatrick R."/>
            <person name="Moore R."/>
            <person name="Barber S."/>
            <person name="Holt R.A."/>
            <person name="Jones S.J."/>
            <person name="Marra M.A."/>
            <person name="Douglas C.J."/>
            <person name="Ritland K."/>
            <person name="Bohlmann J."/>
        </authorList>
    </citation>
    <scope>NUCLEOTIDE SEQUENCE</scope>
    <source>
        <tissue evidence="2">Green portion of the leader tissue</tissue>
    </source>
</reference>